<protein>
    <submittedName>
        <fullName evidence="1">Uncharacterized protein</fullName>
    </submittedName>
</protein>
<gene>
    <name evidence="1" type="ORF">LOY88_001663</name>
</gene>
<comment type="caution">
    <text evidence="1">The sequence shown here is derived from an EMBL/GenBank/DDBJ whole genome shotgun (WGS) entry which is preliminary data.</text>
</comment>
<sequence>MGRDFPINLSGYIVLPLELPPLPSLPLTATHILYVRPHEPKIPDPHSNRSLFIANVPITSTEVHFKHLFGTQLSAGRVESVRFQDTEGKLPGPAPQPVAQVGGGGDKKKRKRETPEELEKQLEAVAFPRLWDREIQTPGSHAVVVFVDKPSMEASLKAVKKAAKSKSKIVWGQGVEEKLPALGSKRYETHERLRFPPKEELLRFANEYMTIYDRLDQARAREATSGTQVADEDGFIMVATGRKNNAEREEELKSLAEKQKGKSKGLEDFYRFQMREKRKEKQTELLRKFEEDKKKVEEMKKIRGKIAPE</sequence>
<organism evidence="1">
    <name type="scientific">Ophidiomyces ophidiicola</name>
    <dbReference type="NCBI Taxonomy" id="1387563"/>
    <lineage>
        <taxon>Eukaryota</taxon>
        <taxon>Fungi</taxon>
        <taxon>Dikarya</taxon>
        <taxon>Ascomycota</taxon>
        <taxon>Pezizomycotina</taxon>
        <taxon>Eurotiomycetes</taxon>
        <taxon>Eurotiomycetidae</taxon>
        <taxon>Onygenales</taxon>
        <taxon>Onygenaceae</taxon>
        <taxon>Ophidiomyces</taxon>
    </lineage>
</organism>
<proteinExistence type="predicted"/>
<evidence type="ECO:0000313" key="1">
    <source>
        <dbReference type="EMBL" id="KAI2390329.1"/>
    </source>
</evidence>
<dbReference type="EMBL" id="JALBCA010000018">
    <property type="protein sequence ID" value="KAI2390329.1"/>
    <property type="molecule type" value="Genomic_DNA"/>
</dbReference>
<name>A0ACB8V226_9EURO</name>
<reference evidence="1" key="1">
    <citation type="journal article" date="2022" name="bioRxiv">
        <title>Population genetic analysis of Ophidiomyces ophidiicola, the causative agent of snake fungal disease, indicates recent introductions to the USA.</title>
        <authorList>
            <person name="Ladner J.T."/>
            <person name="Palmer J.M."/>
            <person name="Ettinger C.L."/>
            <person name="Stajich J.E."/>
            <person name="Farrell T.M."/>
            <person name="Glorioso B.M."/>
            <person name="Lawson B."/>
            <person name="Price S.J."/>
            <person name="Stengle A.G."/>
            <person name="Grear D.A."/>
            <person name="Lorch J.M."/>
        </authorList>
    </citation>
    <scope>NUCLEOTIDE SEQUENCE</scope>
    <source>
        <strain evidence="1">NWHC 24266-5</strain>
    </source>
</reference>
<accession>A0ACB8V226</accession>